<proteinExistence type="predicted"/>
<feature type="region of interest" description="Disordered" evidence="1">
    <location>
        <begin position="1"/>
        <end position="46"/>
    </location>
</feature>
<comment type="caution">
    <text evidence="2">The sequence shown here is derived from an EMBL/GenBank/DDBJ whole genome shotgun (WGS) entry which is preliminary data.</text>
</comment>
<evidence type="ECO:0000313" key="3">
    <source>
        <dbReference type="Proteomes" id="UP000324222"/>
    </source>
</evidence>
<dbReference type="AlphaFoldDB" id="A0A5B7HKV6"/>
<organism evidence="2 3">
    <name type="scientific">Portunus trituberculatus</name>
    <name type="common">Swimming crab</name>
    <name type="synonym">Neptunus trituberculatus</name>
    <dbReference type="NCBI Taxonomy" id="210409"/>
    <lineage>
        <taxon>Eukaryota</taxon>
        <taxon>Metazoa</taxon>
        <taxon>Ecdysozoa</taxon>
        <taxon>Arthropoda</taxon>
        <taxon>Crustacea</taxon>
        <taxon>Multicrustacea</taxon>
        <taxon>Malacostraca</taxon>
        <taxon>Eumalacostraca</taxon>
        <taxon>Eucarida</taxon>
        <taxon>Decapoda</taxon>
        <taxon>Pleocyemata</taxon>
        <taxon>Brachyura</taxon>
        <taxon>Eubrachyura</taxon>
        <taxon>Portunoidea</taxon>
        <taxon>Portunidae</taxon>
        <taxon>Portuninae</taxon>
        <taxon>Portunus</taxon>
    </lineage>
</organism>
<dbReference type="EMBL" id="VSRR010031746">
    <property type="protein sequence ID" value="MPC70803.1"/>
    <property type="molecule type" value="Genomic_DNA"/>
</dbReference>
<sequence>MPSERTERGASGNQQKEDLSKTEEKIESRQTERTKRRRGYGTLRPANFPTSILTALRISSPAVLVWGDKMVGRKVGGHKQSGTAVAKELLNPFSYRRSVG</sequence>
<evidence type="ECO:0000313" key="2">
    <source>
        <dbReference type="EMBL" id="MPC70803.1"/>
    </source>
</evidence>
<reference evidence="2 3" key="1">
    <citation type="submission" date="2019-05" db="EMBL/GenBank/DDBJ databases">
        <title>Another draft genome of Portunus trituberculatus and its Hox gene families provides insights of decapod evolution.</title>
        <authorList>
            <person name="Jeong J.-H."/>
            <person name="Song I."/>
            <person name="Kim S."/>
            <person name="Choi T."/>
            <person name="Kim D."/>
            <person name="Ryu S."/>
            <person name="Kim W."/>
        </authorList>
    </citation>
    <scope>NUCLEOTIDE SEQUENCE [LARGE SCALE GENOMIC DNA]</scope>
    <source>
        <tissue evidence="2">Muscle</tissue>
    </source>
</reference>
<feature type="compositionally biased region" description="Basic and acidic residues" evidence="1">
    <location>
        <begin position="15"/>
        <end position="33"/>
    </location>
</feature>
<name>A0A5B7HKV6_PORTR</name>
<gene>
    <name evidence="2" type="ORF">E2C01_065062</name>
</gene>
<accession>A0A5B7HKV6</accession>
<evidence type="ECO:0000256" key="1">
    <source>
        <dbReference type="SAM" id="MobiDB-lite"/>
    </source>
</evidence>
<keyword evidence="3" id="KW-1185">Reference proteome</keyword>
<dbReference type="Proteomes" id="UP000324222">
    <property type="component" value="Unassembled WGS sequence"/>
</dbReference>
<protein>
    <submittedName>
        <fullName evidence="2">Uncharacterized protein</fullName>
    </submittedName>
</protein>